<reference evidence="2" key="2">
    <citation type="submission" date="2021-04" db="EMBL/GenBank/DDBJ databases">
        <authorList>
            <person name="Gilroy R."/>
        </authorList>
    </citation>
    <scope>NUCLEOTIDE SEQUENCE</scope>
    <source>
        <strain evidence="2">421</strain>
    </source>
</reference>
<dbReference type="EMBL" id="DXGE01000006">
    <property type="protein sequence ID" value="HIW85094.1"/>
    <property type="molecule type" value="Genomic_DNA"/>
</dbReference>
<dbReference type="PANTHER" id="PTHR33169:SF14">
    <property type="entry name" value="TRANSCRIPTIONAL REGULATOR RV3488"/>
    <property type="match status" value="1"/>
</dbReference>
<dbReference type="AlphaFoldDB" id="A0A9D1UEQ4"/>
<reference evidence="2" key="1">
    <citation type="journal article" date="2021" name="PeerJ">
        <title>Extensive microbial diversity within the chicken gut microbiome revealed by metagenomics and culture.</title>
        <authorList>
            <person name="Gilroy R."/>
            <person name="Ravi A."/>
            <person name="Getino M."/>
            <person name="Pursley I."/>
            <person name="Horton D.L."/>
            <person name="Alikhan N.F."/>
            <person name="Baker D."/>
            <person name="Gharbi K."/>
            <person name="Hall N."/>
            <person name="Watson M."/>
            <person name="Adriaenssens E.M."/>
            <person name="Foster-Nyarko E."/>
            <person name="Jarju S."/>
            <person name="Secka A."/>
            <person name="Antonio M."/>
            <person name="Oren A."/>
            <person name="Chaudhuri R.R."/>
            <person name="La Ragione R."/>
            <person name="Hildebrand F."/>
            <person name="Pallen M.J."/>
        </authorList>
    </citation>
    <scope>NUCLEOTIDE SEQUENCE</scope>
    <source>
        <strain evidence="2">421</strain>
    </source>
</reference>
<dbReference type="PANTHER" id="PTHR33169">
    <property type="entry name" value="PADR-FAMILY TRANSCRIPTIONAL REGULATOR"/>
    <property type="match status" value="1"/>
</dbReference>
<comment type="caution">
    <text evidence="2">The sequence shown here is derived from an EMBL/GenBank/DDBJ whole genome shotgun (WGS) entry which is preliminary data.</text>
</comment>
<proteinExistence type="predicted"/>
<dbReference type="Proteomes" id="UP000824205">
    <property type="component" value="Unassembled WGS sequence"/>
</dbReference>
<gene>
    <name evidence="2" type="ORF">IAA48_01215</name>
</gene>
<sequence length="127" mass="15098">MQNSDNFKRGTAEMLILHLLQSEDLYGYQITQAFKEKSGGKYFILEGSLYNILFRLTENGYITDYIKQVGVKRKRRYYHMEDKGRLYYLQLLNDYDKVCENVSRILGRDADADMYAKRVKERNIEIS</sequence>
<accession>A0A9D1UEQ4</accession>
<evidence type="ECO:0000313" key="2">
    <source>
        <dbReference type="EMBL" id="HIW85094.1"/>
    </source>
</evidence>
<dbReference type="Pfam" id="PF03551">
    <property type="entry name" value="PadR"/>
    <property type="match status" value="1"/>
</dbReference>
<protein>
    <submittedName>
        <fullName evidence="2">PadR family transcriptional regulator</fullName>
    </submittedName>
</protein>
<dbReference type="Gene3D" id="1.10.10.10">
    <property type="entry name" value="Winged helix-like DNA-binding domain superfamily/Winged helix DNA-binding domain"/>
    <property type="match status" value="1"/>
</dbReference>
<feature type="domain" description="Transcription regulator PadR N-terminal" evidence="1">
    <location>
        <begin position="16"/>
        <end position="87"/>
    </location>
</feature>
<dbReference type="InterPro" id="IPR052509">
    <property type="entry name" value="Metal_resp_DNA-bind_regulator"/>
</dbReference>
<organism evidence="2 3">
    <name type="scientific">Candidatus Eubacterium faecipullorum</name>
    <dbReference type="NCBI Taxonomy" id="2838571"/>
    <lineage>
        <taxon>Bacteria</taxon>
        <taxon>Bacillati</taxon>
        <taxon>Bacillota</taxon>
        <taxon>Clostridia</taxon>
        <taxon>Eubacteriales</taxon>
        <taxon>Eubacteriaceae</taxon>
        <taxon>Eubacterium</taxon>
    </lineage>
</organism>
<dbReference type="InterPro" id="IPR036390">
    <property type="entry name" value="WH_DNA-bd_sf"/>
</dbReference>
<dbReference type="InterPro" id="IPR036388">
    <property type="entry name" value="WH-like_DNA-bd_sf"/>
</dbReference>
<name>A0A9D1UEQ4_9FIRM</name>
<evidence type="ECO:0000313" key="3">
    <source>
        <dbReference type="Proteomes" id="UP000824205"/>
    </source>
</evidence>
<dbReference type="InterPro" id="IPR005149">
    <property type="entry name" value="Tscrpt_reg_PadR_N"/>
</dbReference>
<dbReference type="SUPFAM" id="SSF46785">
    <property type="entry name" value="Winged helix' DNA-binding domain"/>
    <property type="match status" value="1"/>
</dbReference>
<evidence type="ECO:0000259" key="1">
    <source>
        <dbReference type="Pfam" id="PF03551"/>
    </source>
</evidence>